<keyword evidence="9 16" id="KW-0175">Coiled coil</keyword>
<reference evidence="19" key="3">
    <citation type="submission" date="2025-09" db="UniProtKB">
        <authorList>
            <consortium name="Ensembl"/>
        </authorList>
    </citation>
    <scope>IDENTIFICATION</scope>
</reference>
<comment type="function">
    <text evidence="13">Core component of the SMC5-SMC6 complex, a complex involved in repair of DNA double-strand breaks by homologous recombination. The complex may promote sister chromatid homologous recombination by recruiting the SMC1-SMC3 cohesin complex to double-strand breaks. The complex is required for telomere maintenance via recombination and mediates sumoylation of shelterin complex (telosome) components.</text>
</comment>
<dbReference type="GO" id="GO:0035861">
    <property type="term" value="C:site of double-strand break"/>
    <property type="evidence" value="ECO:0000318"/>
    <property type="project" value="GO_Central"/>
</dbReference>
<dbReference type="GO" id="GO:0003697">
    <property type="term" value="F:single-stranded DNA binding"/>
    <property type="evidence" value="ECO:0000318"/>
    <property type="project" value="GO_Central"/>
</dbReference>
<dbReference type="FunFam" id="3.40.50.300:FF:003232">
    <property type="entry name" value="Structural maintenance of chromosomes 6, gene 1"/>
    <property type="match status" value="1"/>
</dbReference>
<dbReference type="InParanoid" id="G1K9S9"/>
<feature type="coiled-coil region" evidence="16">
    <location>
        <begin position="695"/>
        <end position="729"/>
    </location>
</feature>
<evidence type="ECO:0000256" key="13">
    <source>
        <dbReference type="ARBA" id="ARBA00053909"/>
    </source>
</evidence>
<protein>
    <recommendedName>
        <fullName evidence="15">Structural maintenance of chromosomes protein 6</fullName>
    </recommendedName>
</protein>
<keyword evidence="20" id="KW-1185">Reference proteome</keyword>
<comment type="subcellular location">
    <subcellularLocation>
        <location evidence="2">Chromosome</location>
        <location evidence="2">Telomere</location>
    </subcellularLocation>
    <subcellularLocation>
        <location evidence="1">Nucleus</location>
    </subcellularLocation>
</comment>
<keyword evidence="10" id="KW-0233">DNA recombination</keyword>
<dbReference type="PANTHER" id="PTHR19306">
    <property type="entry name" value="STRUCTURAL MAINTENANCE OF CHROMOSOMES 5,6 SMC5, SMC6"/>
    <property type="match status" value="1"/>
</dbReference>
<dbReference type="GO" id="GO:0000217">
    <property type="term" value="F:DNA secondary structure binding"/>
    <property type="evidence" value="ECO:0007669"/>
    <property type="project" value="Ensembl"/>
</dbReference>
<comment type="similarity">
    <text evidence="3">Belongs to the SMC family. SMC6 subfamily.</text>
</comment>
<keyword evidence="12" id="KW-0539">Nucleus</keyword>
<dbReference type="GO" id="GO:0000775">
    <property type="term" value="C:chromosome, centromeric region"/>
    <property type="evidence" value="ECO:0007669"/>
    <property type="project" value="Ensembl"/>
</dbReference>
<dbReference type="GeneTree" id="ENSGT00550000074816"/>
<dbReference type="GO" id="GO:0030915">
    <property type="term" value="C:Smc5-Smc6 complex"/>
    <property type="evidence" value="ECO:0000318"/>
    <property type="project" value="GO_Central"/>
</dbReference>
<dbReference type="GO" id="GO:0000781">
    <property type="term" value="C:chromosome, telomeric region"/>
    <property type="evidence" value="ECO:0007669"/>
    <property type="project" value="UniProtKB-SubCell"/>
</dbReference>
<dbReference type="Ensembl" id="ENSACAT00000001667.4">
    <property type="protein sequence ID" value="ENSACAP00000001628.3"/>
    <property type="gene ID" value="ENSACAG00000001613.4"/>
</dbReference>
<keyword evidence="11" id="KW-0234">DNA repair</keyword>
<dbReference type="CTD" id="79677"/>
<feature type="coiled-coil region" evidence="16">
    <location>
        <begin position="292"/>
        <end position="451"/>
    </location>
</feature>
<evidence type="ECO:0000256" key="4">
    <source>
        <dbReference type="ARBA" id="ARBA00022454"/>
    </source>
</evidence>
<name>G1K9S9_ANOCA</name>
<dbReference type="GeneID" id="100565483"/>
<dbReference type="STRING" id="28377.ENSACAP00000001628"/>
<evidence type="ECO:0000256" key="7">
    <source>
        <dbReference type="ARBA" id="ARBA00022840"/>
    </source>
</evidence>
<dbReference type="eggNOG" id="KOG0250">
    <property type="taxonomic scope" value="Eukaryota"/>
</dbReference>
<evidence type="ECO:0000259" key="18">
    <source>
        <dbReference type="Pfam" id="PF13476"/>
    </source>
</evidence>
<dbReference type="Gene3D" id="1.10.287.1490">
    <property type="match status" value="1"/>
</dbReference>
<evidence type="ECO:0000256" key="5">
    <source>
        <dbReference type="ARBA" id="ARBA00022741"/>
    </source>
</evidence>
<dbReference type="GO" id="GO:0051984">
    <property type="term" value="P:positive regulation of chromosome segregation"/>
    <property type="evidence" value="ECO:0007669"/>
    <property type="project" value="Ensembl"/>
</dbReference>
<evidence type="ECO:0000256" key="15">
    <source>
        <dbReference type="ARBA" id="ARBA00069480"/>
    </source>
</evidence>
<dbReference type="GO" id="GO:0000803">
    <property type="term" value="C:sex chromosome"/>
    <property type="evidence" value="ECO:0007669"/>
    <property type="project" value="Ensembl"/>
</dbReference>
<dbReference type="GO" id="GO:0031625">
    <property type="term" value="F:ubiquitin protein ligase binding"/>
    <property type="evidence" value="ECO:0007669"/>
    <property type="project" value="Ensembl"/>
</dbReference>
<dbReference type="GO" id="GO:0090398">
    <property type="term" value="P:cellular senescence"/>
    <property type="evidence" value="ECO:0007669"/>
    <property type="project" value="Ensembl"/>
</dbReference>
<dbReference type="GO" id="GO:0016887">
    <property type="term" value="F:ATP hydrolysis activity"/>
    <property type="evidence" value="ECO:0007669"/>
    <property type="project" value="InterPro"/>
</dbReference>
<dbReference type="GO" id="GO:0016605">
    <property type="term" value="C:PML body"/>
    <property type="evidence" value="ECO:0007669"/>
    <property type="project" value="Ensembl"/>
</dbReference>
<dbReference type="Proteomes" id="UP000001646">
    <property type="component" value="Chromosome 1"/>
</dbReference>
<keyword evidence="4" id="KW-0158">Chromosome</keyword>
<dbReference type="Bgee" id="ENSACAG00000001613">
    <property type="expression patterns" value="Expressed in forelimb bud and 13 other cell types or tissues"/>
</dbReference>
<reference evidence="19 20" key="1">
    <citation type="submission" date="2009-12" db="EMBL/GenBank/DDBJ databases">
        <title>The Genome Sequence of Anolis carolinensis (Green Anole Lizard).</title>
        <authorList>
            <consortium name="The Genome Sequencing Platform"/>
            <person name="Di Palma F."/>
            <person name="Alfoldi J."/>
            <person name="Heiman D."/>
            <person name="Young S."/>
            <person name="Grabherr M."/>
            <person name="Johnson J."/>
            <person name="Lander E.S."/>
            <person name="Lindblad-Toh K."/>
        </authorList>
    </citation>
    <scope>NUCLEOTIDE SEQUENCE [LARGE SCALE GENOMIC DNA]</scope>
    <source>
        <strain evidence="19 20">JBL SC #1</strain>
    </source>
</reference>
<dbReference type="GO" id="GO:0003684">
    <property type="term" value="F:damaged DNA binding"/>
    <property type="evidence" value="ECO:0000318"/>
    <property type="project" value="GO_Central"/>
</dbReference>
<evidence type="ECO:0000256" key="12">
    <source>
        <dbReference type="ARBA" id="ARBA00023242"/>
    </source>
</evidence>
<sequence length="1117" mass="129468">MRVGHKGKRAPSDAQERNVVMAKRKEGSFLTPTSSKRPRQEFIEHSDDDFNEEEWSNLQNDSSVHSQVTSGEVGIIESIKLKNFMCHSMLGPFEFGSNVNFIVGNNGSGKSAVLTALIVGLGGKAIVTNRGSSVKGFVKDGQSSADITIILRNRGEDAYRPEHYGNSITVKQHISLEGHRTYKLQSSTGAIISAKKEELTAVLDHFNIQVDNPVSVLTQEMSKQFLQSKNEGDKYKFFMKATQLEQMEEDYTYIMATKSRTSDQIEQGEEFLEGLAMQVSEKEARYKSIAALSEMQNDLKQLQNQIAWAMVRDTEKEVKTIKDDIDSKEARTKKFVEKVNEWKDKVNVAEENHRTIQEKLEKLTEEAQNLQPSCRISKTDVQAKRKAYNDAEVAHNRAQADLKRLGKDHEHLCQKIKELKNSAERISEPERLEKQKRIDHLKEQLRTLCDQDKSTNQELEQFRHTIYTYKEDSVRLKKEECELRRKMDSQAQQLKELKESKTNRLKRFGEHLPALCEAIKIAHQQKQFTYKPVGPLGAFLHLKDAELALAVESCLKGLVQAFCCDNHRDERMLQSLMSKYCRPHFRPQIIVSKFQNKVYDVKARAVFHPNFPSVLTALEIDDPVVANCLIDMRGIETILLIKNNAEARRVMQQNKPPPNCKEAFTGAGDQVYQRRYYSSENSRPRFLSQDVEEDIRHLDEEVKNKHIHLSKLQQELRHVENEIRKNNSLLINHQQHQKDIQTTIRKINVEIADLESVEEHQSGVIPTLEEEVKITQQNMEDVKLRIHTYKKTMEQLKSIQQEAEQKLEEIKRKIVQIQEEAVPLQEGLNQAECELERSKNNLRHYEDKEKEHLKSINALKNNLASKEKELAEMIAKASQIHLERIEVTRTFKSLHTEIESLREKIKSERERTGDKEEIIRQFQEAKEKYQSTESQVRSLKKFIKVLEEVMTQRFDAYVLFRRFLAMRCKIYFNSLLNQRQFSGKMQFDHKNGKLSITVQPGDTNKALLDDMKSLSGGERSFSTVCFILSIWSITESPFRCLDEFDVFMDMVNRRISMDMMLHMAQSQCYRQFILITPQNMSSLPSNRIVRILRMSDPERGQTTLNFHHRGDEDEGEE</sequence>
<feature type="region of interest" description="Disordered" evidence="17">
    <location>
        <begin position="1"/>
        <end position="40"/>
    </location>
</feature>
<dbReference type="GO" id="GO:0044828">
    <property type="term" value="P:host-mediated suppression of viral genome replication"/>
    <property type="evidence" value="ECO:0007669"/>
    <property type="project" value="Ensembl"/>
</dbReference>
<evidence type="ECO:0000256" key="14">
    <source>
        <dbReference type="ARBA" id="ARBA00064605"/>
    </source>
</evidence>
<keyword evidence="5" id="KW-0547">Nucleotide-binding</keyword>
<dbReference type="InterPro" id="IPR038729">
    <property type="entry name" value="Rad50/SbcC_AAA"/>
</dbReference>
<dbReference type="FunCoup" id="G1K9S9">
    <property type="interactions" value="584"/>
</dbReference>
<gene>
    <name evidence="19" type="primary">SMC6</name>
</gene>
<evidence type="ECO:0000256" key="6">
    <source>
        <dbReference type="ARBA" id="ARBA00022763"/>
    </source>
</evidence>
<feature type="coiled-coil region" evidence="16">
    <location>
        <begin position="765"/>
        <end position="935"/>
    </location>
</feature>
<comment type="subunit">
    <text evidence="14">Forms a heterodimer with smc5. Component of the SMC5-SMC6 complex which consists at least of smc5, smc6, nsmce2, nsmce1 and nsmce4a.</text>
</comment>
<dbReference type="InterPro" id="IPR027417">
    <property type="entry name" value="P-loop_NTPase"/>
</dbReference>
<dbReference type="GO" id="GO:0005524">
    <property type="term" value="F:ATP binding"/>
    <property type="evidence" value="ECO:0007669"/>
    <property type="project" value="UniProtKB-KW"/>
</dbReference>
<reference evidence="19" key="2">
    <citation type="submission" date="2025-08" db="UniProtKB">
        <authorList>
            <consortium name="Ensembl"/>
        </authorList>
    </citation>
    <scope>IDENTIFICATION</scope>
</reference>
<organism evidence="19 20">
    <name type="scientific">Anolis carolinensis</name>
    <name type="common">Green anole</name>
    <name type="synonym">American chameleon</name>
    <dbReference type="NCBI Taxonomy" id="28377"/>
    <lineage>
        <taxon>Eukaryota</taxon>
        <taxon>Metazoa</taxon>
        <taxon>Chordata</taxon>
        <taxon>Craniata</taxon>
        <taxon>Vertebrata</taxon>
        <taxon>Euteleostomi</taxon>
        <taxon>Lepidosauria</taxon>
        <taxon>Squamata</taxon>
        <taxon>Bifurcata</taxon>
        <taxon>Unidentata</taxon>
        <taxon>Episquamata</taxon>
        <taxon>Toxicofera</taxon>
        <taxon>Iguania</taxon>
        <taxon>Dactyloidae</taxon>
        <taxon>Anolis</taxon>
    </lineage>
</organism>
<evidence type="ECO:0000256" key="9">
    <source>
        <dbReference type="ARBA" id="ARBA00023054"/>
    </source>
</evidence>
<dbReference type="GO" id="GO:0035061">
    <property type="term" value="C:interchromatin granule"/>
    <property type="evidence" value="ECO:0007669"/>
    <property type="project" value="Ensembl"/>
</dbReference>
<evidence type="ECO:0000256" key="1">
    <source>
        <dbReference type="ARBA" id="ARBA00004123"/>
    </source>
</evidence>
<evidence type="ECO:0000313" key="19">
    <source>
        <dbReference type="Ensembl" id="ENSACAP00000001628.3"/>
    </source>
</evidence>
<keyword evidence="8" id="KW-0779">Telomere</keyword>
<dbReference type="Pfam" id="PF13476">
    <property type="entry name" value="AAA_23"/>
    <property type="match status" value="1"/>
</dbReference>
<keyword evidence="7" id="KW-0067">ATP-binding</keyword>
<dbReference type="AlphaFoldDB" id="G1K9S9"/>
<evidence type="ECO:0000256" key="8">
    <source>
        <dbReference type="ARBA" id="ARBA00022895"/>
    </source>
</evidence>
<evidence type="ECO:0000256" key="11">
    <source>
        <dbReference type="ARBA" id="ARBA00023204"/>
    </source>
</evidence>
<dbReference type="KEGG" id="acs:100565483"/>
<evidence type="ECO:0000256" key="17">
    <source>
        <dbReference type="SAM" id="MobiDB-lite"/>
    </source>
</evidence>
<evidence type="ECO:0000313" key="20">
    <source>
        <dbReference type="Proteomes" id="UP000001646"/>
    </source>
</evidence>
<feature type="domain" description="Rad50/SbcC-type AAA" evidence="18">
    <location>
        <begin position="78"/>
        <end position="306"/>
    </location>
</feature>
<dbReference type="PANTHER" id="PTHR19306:SF6">
    <property type="entry name" value="STRUCTURAL MAINTENANCE OF CHROMOSOMES PROTEIN 6"/>
    <property type="match status" value="1"/>
</dbReference>
<dbReference type="Gene3D" id="3.40.50.300">
    <property type="entry name" value="P-loop containing nucleotide triphosphate hydrolases"/>
    <property type="match status" value="2"/>
</dbReference>
<dbReference type="HOGENOM" id="CLU_009063_0_1_1"/>
<accession>G1K9S9</accession>
<evidence type="ECO:0000256" key="3">
    <source>
        <dbReference type="ARBA" id="ARBA00006793"/>
    </source>
</evidence>
<evidence type="ECO:0000256" key="10">
    <source>
        <dbReference type="ARBA" id="ARBA00023172"/>
    </source>
</evidence>
<evidence type="ECO:0000256" key="16">
    <source>
        <dbReference type="SAM" id="Coils"/>
    </source>
</evidence>
<keyword evidence="6" id="KW-0227">DNA damage</keyword>
<dbReference type="SUPFAM" id="SSF57997">
    <property type="entry name" value="Tropomyosin"/>
    <property type="match status" value="1"/>
</dbReference>
<dbReference type="GO" id="GO:0005634">
    <property type="term" value="C:nucleus"/>
    <property type="evidence" value="ECO:0000318"/>
    <property type="project" value="GO_Central"/>
</dbReference>
<dbReference type="GO" id="GO:0000722">
    <property type="term" value="P:telomere maintenance via recombination"/>
    <property type="evidence" value="ECO:0007669"/>
    <property type="project" value="Ensembl"/>
</dbReference>
<dbReference type="SUPFAM" id="SSF52540">
    <property type="entry name" value="P-loop containing nucleoside triphosphate hydrolases"/>
    <property type="match status" value="2"/>
</dbReference>
<dbReference type="GO" id="GO:0000724">
    <property type="term" value="P:double-strand break repair via homologous recombination"/>
    <property type="evidence" value="ECO:0000318"/>
    <property type="project" value="GO_Central"/>
</dbReference>
<dbReference type="OrthoDB" id="10072614at2759"/>
<dbReference type="FunFam" id="3.40.50.300:FF:000959">
    <property type="entry name" value="structural maintenance of chromosomes protein 6"/>
    <property type="match status" value="1"/>
</dbReference>
<dbReference type="GO" id="GO:0097431">
    <property type="term" value="C:mitotic spindle pole"/>
    <property type="evidence" value="ECO:0007669"/>
    <property type="project" value="Ensembl"/>
</dbReference>
<proteinExistence type="inferred from homology"/>
<evidence type="ECO:0000256" key="2">
    <source>
        <dbReference type="ARBA" id="ARBA00004574"/>
    </source>
</evidence>